<proteinExistence type="predicted"/>
<dbReference type="CTD" id="78773018"/>
<organism evidence="1 2">
    <name type="scientific">Caenorhabditis remanei</name>
    <name type="common">Caenorhabditis vulgaris</name>
    <dbReference type="NCBI Taxonomy" id="31234"/>
    <lineage>
        <taxon>Eukaryota</taxon>
        <taxon>Metazoa</taxon>
        <taxon>Ecdysozoa</taxon>
        <taxon>Nematoda</taxon>
        <taxon>Chromadorea</taxon>
        <taxon>Rhabditida</taxon>
        <taxon>Rhabditina</taxon>
        <taxon>Rhabditomorpha</taxon>
        <taxon>Rhabditoidea</taxon>
        <taxon>Rhabditidae</taxon>
        <taxon>Peloderinae</taxon>
        <taxon>Caenorhabditis</taxon>
    </lineage>
</organism>
<dbReference type="RefSeq" id="XP_053590885.1">
    <property type="nucleotide sequence ID" value="XM_053722240.1"/>
</dbReference>
<sequence length="208" mass="24588">MGIWRIGFGDTFRCEQQVCIIYSYEHITAFWILVGVIFGGQFEVLTTDESGIAVLFVRQIDGENLASHVDRHCRRLLFQLVIPCRQARAEEWNLKLVGVEESYVFSINFKPKMAFFWEFSHFSAPHRISNRPIWESLRIAQMPEIIYMTEQFLCQFWIIDEWNRTKLIQRSNVRRQTMREVGDVNGDSLNQMTSHRSVPNDFRIVEFA</sequence>
<reference evidence="1 2" key="1">
    <citation type="submission" date="2019-12" db="EMBL/GenBank/DDBJ databases">
        <title>Chromosome-level assembly of the Caenorhabditis remanei genome.</title>
        <authorList>
            <person name="Teterina A.A."/>
            <person name="Willis J.H."/>
            <person name="Phillips P.C."/>
        </authorList>
    </citation>
    <scope>NUCLEOTIDE SEQUENCE [LARGE SCALE GENOMIC DNA]</scope>
    <source>
        <strain evidence="1 2">PX506</strain>
        <tissue evidence="1">Whole organism</tissue>
    </source>
</reference>
<name>A0A6A5HM64_CAERE</name>
<accession>A0A6A5HM64</accession>
<gene>
    <name evidence="1" type="ORF">GCK72_000053</name>
</gene>
<dbReference type="KEGG" id="crq:GCK72_000053"/>
<protein>
    <submittedName>
        <fullName evidence="1">Uncharacterized protein</fullName>
    </submittedName>
</protein>
<evidence type="ECO:0000313" key="2">
    <source>
        <dbReference type="Proteomes" id="UP000483820"/>
    </source>
</evidence>
<dbReference type="EMBL" id="WUAV01000001">
    <property type="protein sequence ID" value="KAF1768241.1"/>
    <property type="molecule type" value="Genomic_DNA"/>
</dbReference>
<dbReference type="GeneID" id="78773018"/>
<dbReference type="Proteomes" id="UP000483820">
    <property type="component" value="Chromosome I"/>
</dbReference>
<evidence type="ECO:0000313" key="1">
    <source>
        <dbReference type="EMBL" id="KAF1768241.1"/>
    </source>
</evidence>
<comment type="caution">
    <text evidence="1">The sequence shown here is derived from an EMBL/GenBank/DDBJ whole genome shotgun (WGS) entry which is preliminary data.</text>
</comment>
<dbReference type="AlphaFoldDB" id="A0A6A5HM64"/>